<dbReference type="Gene3D" id="1.10.1070.20">
    <property type="match status" value="1"/>
</dbReference>
<dbReference type="InterPro" id="IPR012893">
    <property type="entry name" value="HipA-like_C"/>
</dbReference>
<gene>
    <name evidence="5" type="primary">hipA</name>
    <name evidence="5" type="ORF">AQUSIP_01700</name>
</gene>
<dbReference type="GO" id="GO:0004674">
    <property type="term" value="F:protein serine/threonine kinase activity"/>
    <property type="evidence" value="ECO:0007669"/>
    <property type="project" value="TreeGrafter"/>
</dbReference>
<sequence>MKLRQDEAPELPEVEYLCNQIAKLLGIPVAEFYFISFNNDPAFVTKNFIKKDTPTDLQHIYHHRPDDQHSCEGIIRAVAEKTGRPHDISILIKTVLFDALIGNHDRHGRNLAFILTAKSMLLSPIYDNVSYLSLESGNMLKADFNPTGKISTSETFEPSMRDYAKELKRLGYADEINEFYQNIKLSRLYQLIDESFCSDLMKNAIKTLIEKRYKELQNESSN</sequence>
<organism evidence="5 6">
    <name type="scientific">Aquicella siphonis</name>
    <dbReference type="NCBI Taxonomy" id="254247"/>
    <lineage>
        <taxon>Bacteria</taxon>
        <taxon>Pseudomonadati</taxon>
        <taxon>Pseudomonadota</taxon>
        <taxon>Gammaproteobacteria</taxon>
        <taxon>Legionellales</taxon>
        <taxon>Coxiellaceae</taxon>
        <taxon>Aquicella</taxon>
    </lineage>
</organism>
<keyword evidence="3 5" id="KW-0418">Kinase</keyword>
<name>A0A5E4PEY7_9COXI</name>
<accession>A0A5E4PEY7</accession>
<evidence type="ECO:0000256" key="1">
    <source>
        <dbReference type="ARBA" id="ARBA00010164"/>
    </source>
</evidence>
<keyword evidence="6" id="KW-1185">Reference proteome</keyword>
<evidence type="ECO:0000259" key="4">
    <source>
        <dbReference type="Pfam" id="PF07804"/>
    </source>
</evidence>
<keyword evidence="2" id="KW-0808">Transferase</keyword>
<protein>
    <submittedName>
        <fullName evidence="5">Serine/threonine-protein kinase HipA</fullName>
    </submittedName>
</protein>
<dbReference type="GO" id="GO:0005829">
    <property type="term" value="C:cytosol"/>
    <property type="evidence" value="ECO:0007669"/>
    <property type="project" value="TreeGrafter"/>
</dbReference>
<evidence type="ECO:0000256" key="2">
    <source>
        <dbReference type="ARBA" id="ARBA00022679"/>
    </source>
</evidence>
<dbReference type="Proteomes" id="UP000324194">
    <property type="component" value="Chromosome 1"/>
</dbReference>
<reference evidence="5 6" key="1">
    <citation type="submission" date="2019-08" db="EMBL/GenBank/DDBJ databases">
        <authorList>
            <person name="Guy L."/>
        </authorList>
    </citation>
    <scope>NUCLEOTIDE SEQUENCE [LARGE SCALE GENOMIC DNA]</scope>
    <source>
        <strain evidence="5 6">SGT-108</strain>
    </source>
</reference>
<dbReference type="KEGG" id="asip:AQUSIP_01700"/>
<dbReference type="EMBL" id="LR699119">
    <property type="protein sequence ID" value="VVC74896.1"/>
    <property type="molecule type" value="Genomic_DNA"/>
</dbReference>
<dbReference type="AlphaFoldDB" id="A0A5E4PEY7"/>
<evidence type="ECO:0000313" key="6">
    <source>
        <dbReference type="Proteomes" id="UP000324194"/>
    </source>
</evidence>
<feature type="domain" description="HipA-like C-terminal" evidence="4">
    <location>
        <begin position="2"/>
        <end position="146"/>
    </location>
</feature>
<dbReference type="Pfam" id="PF07804">
    <property type="entry name" value="HipA_C"/>
    <property type="match status" value="1"/>
</dbReference>
<proteinExistence type="inferred from homology"/>
<evidence type="ECO:0000256" key="3">
    <source>
        <dbReference type="ARBA" id="ARBA00022777"/>
    </source>
</evidence>
<dbReference type="PANTHER" id="PTHR37419">
    <property type="entry name" value="SERINE/THREONINE-PROTEIN KINASE TOXIN HIPA"/>
    <property type="match status" value="1"/>
</dbReference>
<comment type="similarity">
    <text evidence="1">Belongs to the HipA Ser/Thr kinase family.</text>
</comment>
<evidence type="ECO:0000313" key="5">
    <source>
        <dbReference type="EMBL" id="VVC74896.1"/>
    </source>
</evidence>
<dbReference type="OrthoDB" id="9812605at2"/>
<dbReference type="InterPro" id="IPR052028">
    <property type="entry name" value="HipA_Ser/Thr_kinase"/>
</dbReference>